<evidence type="ECO:0000259" key="11">
    <source>
        <dbReference type="Pfam" id="PF08245"/>
    </source>
</evidence>
<dbReference type="SUPFAM" id="SSF51984">
    <property type="entry name" value="MurCD N-terminal domain"/>
    <property type="match status" value="1"/>
</dbReference>
<keyword evidence="7" id="KW-0131">Cell cycle</keyword>
<dbReference type="InterPro" id="IPR000713">
    <property type="entry name" value="Mur_ligase_N"/>
</dbReference>
<evidence type="ECO:0000256" key="5">
    <source>
        <dbReference type="ARBA" id="ARBA00022960"/>
    </source>
</evidence>
<evidence type="ECO:0000256" key="7">
    <source>
        <dbReference type="ARBA" id="ARBA00023306"/>
    </source>
</evidence>
<name>A0ABW4IIT4_9SPHI</name>
<dbReference type="EC" id="6.3.2.8" evidence="12"/>
<keyword evidence="2" id="KW-0132">Cell division</keyword>
<evidence type="ECO:0000259" key="9">
    <source>
        <dbReference type="Pfam" id="PF01225"/>
    </source>
</evidence>
<evidence type="ECO:0000256" key="3">
    <source>
        <dbReference type="ARBA" id="ARBA00022741"/>
    </source>
</evidence>
<feature type="domain" description="Mur ligase central" evidence="11">
    <location>
        <begin position="108"/>
        <end position="284"/>
    </location>
</feature>
<dbReference type="Gene3D" id="3.90.190.20">
    <property type="entry name" value="Mur ligase, C-terminal domain"/>
    <property type="match status" value="1"/>
</dbReference>
<dbReference type="InterPro" id="IPR050061">
    <property type="entry name" value="MurCDEF_pg_biosynth"/>
</dbReference>
<dbReference type="PANTHER" id="PTHR43445">
    <property type="entry name" value="UDP-N-ACETYLMURAMATE--L-ALANINE LIGASE-RELATED"/>
    <property type="match status" value="1"/>
</dbReference>
<dbReference type="Pfam" id="PF01225">
    <property type="entry name" value="Mur_ligase"/>
    <property type="match status" value="1"/>
</dbReference>
<evidence type="ECO:0000256" key="1">
    <source>
        <dbReference type="ARBA" id="ARBA00022598"/>
    </source>
</evidence>
<keyword evidence="3" id="KW-0547">Nucleotide-binding</keyword>
<dbReference type="SUPFAM" id="SSF53244">
    <property type="entry name" value="MurD-like peptide ligases, peptide-binding domain"/>
    <property type="match status" value="1"/>
</dbReference>
<keyword evidence="5" id="KW-0133">Cell shape</keyword>
<feature type="domain" description="Mur ligase C-terminal" evidence="10">
    <location>
        <begin position="308"/>
        <end position="436"/>
    </location>
</feature>
<protein>
    <submittedName>
        <fullName evidence="12">UDP-N-acetylmuramate--L-alanine ligase</fullName>
        <ecNumber evidence="12">6.3.2.8</ecNumber>
    </submittedName>
</protein>
<dbReference type="Pfam" id="PF08245">
    <property type="entry name" value="Mur_ligase_M"/>
    <property type="match status" value="1"/>
</dbReference>
<evidence type="ECO:0000259" key="10">
    <source>
        <dbReference type="Pfam" id="PF02875"/>
    </source>
</evidence>
<accession>A0ABW4IIT4</accession>
<dbReference type="SUPFAM" id="SSF53623">
    <property type="entry name" value="MurD-like peptide ligases, catalytic domain"/>
    <property type="match status" value="1"/>
</dbReference>
<dbReference type="Proteomes" id="UP001597118">
    <property type="component" value="Unassembled WGS sequence"/>
</dbReference>
<keyword evidence="13" id="KW-1185">Reference proteome</keyword>
<proteinExistence type="predicted"/>
<evidence type="ECO:0000256" key="2">
    <source>
        <dbReference type="ARBA" id="ARBA00022618"/>
    </source>
</evidence>
<feature type="domain" description="Mur ligase N-terminal catalytic" evidence="9">
    <location>
        <begin position="3"/>
        <end position="101"/>
    </location>
</feature>
<dbReference type="InterPro" id="IPR004101">
    <property type="entry name" value="Mur_ligase_C"/>
</dbReference>
<dbReference type="Pfam" id="PF02875">
    <property type="entry name" value="Mur_ligase_C"/>
    <property type="match status" value="1"/>
</dbReference>
<sequence>MRVHFIAIGGAAMHNLAIALKLKGFKVSGSDDGIYEPSRSRLQAQGLLPDDEGWFPEKITQELDAIILGMHAKADNPELLKAQELGIPVFSYPEYVYQQSKNKKRVVVGGSHGKTSITSMIMHVLNYHQLDFDYLVGAQLEGFSNMVKLSEAPVIIIEGDEYLASPIDRRPKFHLYKANIGVISGVAWDHINVFPTFDIYKEQFSKFIDTIEEDGTLIFCAEDNTLTEIIKSQKNRNKIKILPYKALSSEVIAGVTYLNYNSENLKINVFGHHNLMNLNAARLVCLELGLSDTQFYEAIGIFKGAAKRLEKLAENDCSIVFKDFAHSPSKLKATIDAVKSQYADRKLVACLELHTYSSVNKAFLKEYKDSMSNCDVPIVFVDESNLVKKKVERISENEIKEAFNNNDIIFFNDATKLERYLLTNNKLCNNVLLMSSGNFGGIDLVTLSKKILNNEINR</sequence>
<dbReference type="PANTHER" id="PTHR43445:SF5">
    <property type="entry name" value="UDP-N-ACETYLMURAMATE--L-ALANYL-GAMMA-D-GLUTAMYL-MESO-2,6-DIAMINOHEPTANDIOATE LIGASE"/>
    <property type="match status" value="1"/>
</dbReference>
<dbReference type="RefSeq" id="WP_379664261.1">
    <property type="nucleotide sequence ID" value="NZ_JBHUDG010000051.1"/>
</dbReference>
<dbReference type="InterPro" id="IPR036615">
    <property type="entry name" value="Mur_ligase_C_dom_sf"/>
</dbReference>
<evidence type="ECO:0000313" key="12">
    <source>
        <dbReference type="EMBL" id="MFD1631939.1"/>
    </source>
</evidence>
<keyword evidence="6" id="KW-0573">Peptidoglycan synthesis</keyword>
<keyword evidence="8" id="KW-0961">Cell wall biogenesis/degradation</keyword>
<dbReference type="EMBL" id="JBHUDG010000051">
    <property type="protein sequence ID" value="MFD1631939.1"/>
    <property type="molecule type" value="Genomic_DNA"/>
</dbReference>
<dbReference type="GO" id="GO:0008763">
    <property type="term" value="F:UDP-N-acetylmuramate-L-alanine ligase activity"/>
    <property type="evidence" value="ECO:0007669"/>
    <property type="project" value="UniProtKB-EC"/>
</dbReference>
<keyword evidence="4" id="KW-0067">ATP-binding</keyword>
<dbReference type="Gene3D" id="3.40.50.720">
    <property type="entry name" value="NAD(P)-binding Rossmann-like Domain"/>
    <property type="match status" value="1"/>
</dbReference>
<dbReference type="InterPro" id="IPR036565">
    <property type="entry name" value="Mur-like_cat_sf"/>
</dbReference>
<evidence type="ECO:0000256" key="8">
    <source>
        <dbReference type="ARBA" id="ARBA00023316"/>
    </source>
</evidence>
<gene>
    <name evidence="12" type="primary">murC</name>
    <name evidence="12" type="ORF">ACFSAH_18855</name>
</gene>
<evidence type="ECO:0000313" key="13">
    <source>
        <dbReference type="Proteomes" id="UP001597118"/>
    </source>
</evidence>
<reference evidence="13" key="1">
    <citation type="journal article" date="2019" name="Int. J. Syst. Evol. Microbiol.">
        <title>The Global Catalogue of Microorganisms (GCM) 10K type strain sequencing project: providing services to taxonomists for standard genome sequencing and annotation.</title>
        <authorList>
            <consortium name="The Broad Institute Genomics Platform"/>
            <consortium name="The Broad Institute Genome Sequencing Center for Infectious Disease"/>
            <person name="Wu L."/>
            <person name="Ma J."/>
        </authorList>
    </citation>
    <scope>NUCLEOTIDE SEQUENCE [LARGE SCALE GENOMIC DNA]</scope>
    <source>
        <strain evidence="13">CCUG 53762</strain>
    </source>
</reference>
<evidence type="ECO:0000256" key="4">
    <source>
        <dbReference type="ARBA" id="ARBA00022840"/>
    </source>
</evidence>
<dbReference type="InterPro" id="IPR013221">
    <property type="entry name" value="Mur_ligase_cen"/>
</dbReference>
<dbReference type="Gene3D" id="3.40.1190.10">
    <property type="entry name" value="Mur-like, catalytic domain"/>
    <property type="match status" value="1"/>
</dbReference>
<organism evidence="12 13">
    <name type="scientific">Pseudopedobacter beijingensis</name>
    <dbReference type="NCBI Taxonomy" id="1207056"/>
    <lineage>
        <taxon>Bacteria</taxon>
        <taxon>Pseudomonadati</taxon>
        <taxon>Bacteroidota</taxon>
        <taxon>Sphingobacteriia</taxon>
        <taxon>Sphingobacteriales</taxon>
        <taxon>Sphingobacteriaceae</taxon>
        <taxon>Pseudopedobacter</taxon>
    </lineage>
</organism>
<comment type="caution">
    <text evidence="12">The sequence shown here is derived from an EMBL/GenBank/DDBJ whole genome shotgun (WGS) entry which is preliminary data.</text>
</comment>
<keyword evidence="1 12" id="KW-0436">Ligase</keyword>
<evidence type="ECO:0000256" key="6">
    <source>
        <dbReference type="ARBA" id="ARBA00022984"/>
    </source>
</evidence>